<dbReference type="RefSeq" id="WP_019819629.1">
    <property type="nucleotide sequence ID" value="NZ_MZZJ01000017.1"/>
</dbReference>
<reference evidence="1 2" key="1">
    <citation type="submission" date="2017-03" db="EMBL/GenBank/DDBJ databases">
        <title>Pseudomonas azotoformans: Salt tolerant bacteria having multiple plant growth promoting attributes.</title>
        <authorList>
            <person name="Srivastava A.K."/>
            <person name="Sharma A."/>
            <person name="Srivastava A.K."/>
            <person name="Jamali H."/>
            <person name="Yadav J."/>
            <person name="Srivastava R."/>
            <person name="Kashyap P.L."/>
            <person name="Chakdar H."/>
            <person name="Saxena A.K."/>
        </authorList>
    </citation>
    <scope>NUCLEOTIDE SEQUENCE [LARGE SCALE GENOMIC DNA]</scope>
    <source>
        <strain evidence="1 2">SC 14</strain>
    </source>
</reference>
<comment type="caution">
    <text evidence="1">The sequence shown here is derived from an EMBL/GenBank/DDBJ whole genome shotgun (WGS) entry which is preliminary data.</text>
</comment>
<dbReference type="Gene3D" id="3.40.50.1010">
    <property type="entry name" value="5'-nuclease"/>
    <property type="match status" value="1"/>
</dbReference>
<dbReference type="Proteomes" id="UP000290481">
    <property type="component" value="Unassembled WGS sequence"/>
</dbReference>
<dbReference type="AlphaFoldDB" id="A0A4Q0HCN1"/>
<organism evidence="1 2">
    <name type="scientific">Pseudomonas azotoformans</name>
    <dbReference type="NCBI Taxonomy" id="47878"/>
    <lineage>
        <taxon>Bacteria</taxon>
        <taxon>Pseudomonadati</taxon>
        <taxon>Pseudomonadota</taxon>
        <taxon>Gammaproteobacteria</taxon>
        <taxon>Pseudomonadales</taxon>
        <taxon>Pseudomonadaceae</taxon>
        <taxon>Pseudomonas</taxon>
    </lineage>
</organism>
<evidence type="ECO:0000313" key="2">
    <source>
        <dbReference type="Proteomes" id="UP000290481"/>
    </source>
</evidence>
<evidence type="ECO:0000313" key="1">
    <source>
        <dbReference type="EMBL" id="RXE46391.1"/>
    </source>
</evidence>
<dbReference type="CDD" id="cd18722">
    <property type="entry name" value="PIN_NicB-like"/>
    <property type="match status" value="1"/>
</dbReference>
<gene>
    <name evidence="1" type="ORF">B4O85_27480</name>
</gene>
<sequence length="229" mass="26063">MRTACFVDGYNLFYGLLAGTQYKWLDLPGLLAHIIRVEHPENTLDAVSFFTSGVKPSLATRGIASKEAQDTYLRALIALDVSVFYGRHQLESGKAPRFIDKYTPASRTDQVEIWKLEEKETDVHIAISMYRLAARQATLPPEQRIEQLVLVSADTDMTPALRALREDFPELNLGVILPHREGIQRAVPGSLKQYATWMRHVVKNVELAQHQLPSRIPTRKKPIDKPDYW</sequence>
<protein>
    <submittedName>
        <fullName evidence="1">NYN domain-containing protein</fullName>
    </submittedName>
</protein>
<proteinExistence type="predicted"/>
<name>A0A4Q0HCN1_PSEAZ</name>
<dbReference type="EMBL" id="MZZJ01000017">
    <property type="protein sequence ID" value="RXE46391.1"/>
    <property type="molecule type" value="Genomic_DNA"/>
</dbReference>
<accession>A0A4Q0HCN1</accession>